<dbReference type="EMBL" id="KX488491">
    <property type="protein sequence ID" value="AOO90855.1"/>
    <property type="molecule type" value="Genomic_DNA"/>
</dbReference>
<reference evidence="2" key="1">
    <citation type="journal article" date="2015" name="BMC Genomics">
        <title>Transcriptome profiling of a Rhizobium leguminosarum bv. trifolii rosR mutant reveals the role of the transcriptional regulator RosR in motility, synthesis of cell-surface components, and other cellular processes.</title>
        <authorList>
            <person name="Rachwal K."/>
            <person name="Matczynska E."/>
            <person name="Janczarek M."/>
        </authorList>
    </citation>
    <scope>NUCLEOTIDE SEQUENCE</scope>
    <source>
        <strain evidence="2">Rt24.2</strain>
    </source>
</reference>
<accession>A0A1C9HVU6</accession>
<protein>
    <submittedName>
        <fullName evidence="2">3-hydroxyalkanoate synthetase</fullName>
    </submittedName>
</protein>
<name>A0A1C9HVU6_RHILT</name>
<dbReference type="AlphaFoldDB" id="A0A1C9HVU6"/>
<feature type="region of interest" description="Disordered" evidence="1">
    <location>
        <begin position="151"/>
        <end position="196"/>
    </location>
</feature>
<sequence>MRSCMVRWWSCLCQRVKRGSRWQTRMPVGPPAMRSRTNIAPPLRPDSRRSISRTTASLPSQPSGRPLRRRWQMRHPHPLRLGYESRASAGRLTLAGFKTMMREQYFVLLIDEPGSLGQFRHSCRRTWTSAERPSRPCASCWCRRALEAGGSRLPRSCGRAVQPRQGGIRQQPSPRTGKQERSRSQRILIEAEGASK</sequence>
<feature type="compositionally biased region" description="Polar residues" evidence="1">
    <location>
        <begin position="52"/>
        <end position="63"/>
    </location>
</feature>
<feature type="region of interest" description="Disordered" evidence="1">
    <location>
        <begin position="23"/>
        <end position="68"/>
    </location>
</feature>
<proteinExistence type="predicted"/>
<reference evidence="2" key="2">
    <citation type="journal article" date="2016" name="Front. Microbiol.">
        <title>The Regulatory Protein RosR Affects Rhizobium leguminosarum bv. trifolii Protein Profiles, Cell Surface Properties, and Symbiosis with Clover.</title>
        <authorList>
            <person name="Rachwal K."/>
            <person name="Boguszewska A."/>
            <person name="Kopcinska J."/>
            <person name="Karas M."/>
            <person name="Tchorzewski M."/>
            <person name="Janczarek M."/>
        </authorList>
    </citation>
    <scope>NUCLEOTIDE SEQUENCE</scope>
    <source>
        <strain evidence="2">Rt24.2</strain>
    </source>
</reference>
<organism evidence="2">
    <name type="scientific">Rhizobium leguminosarum bv. trifolii</name>
    <dbReference type="NCBI Taxonomy" id="386"/>
    <lineage>
        <taxon>Bacteria</taxon>
        <taxon>Pseudomonadati</taxon>
        <taxon>Pseudomonadota</taxon>
        <taxon>Alphaproteobacteria</taxon>
        <taxon>Hyphomicrobiales</taxon>
        <taxon>Rhizobiaceae</taxon>
        <taxon>Rhizobium/Agrobacterium group</taxon>
        <taxon>Rhizobium</taxon>
    </lineage>
</organism>
<evidence type="ECO:0000313" key="2">
    <source>
        <dbReference type="EMBL" id="AOO90855.1"/>
    </source>
</evidence>
<evidence type="ECO:0000256" key="1">
    <source>
        <dbReference type="SAM" id="MobiDB-lite"/>
    </source>
</evidence>